<dbReference type="SUPFAM" id="SSF55729">
    <property type="entry name" value="Acyl-CoA N-acyltransferases (Nat)"/>
    <property type="match status" value="1"/>
</dbReference>
<dbReference type="PANTHER" id="PTHR43877">
    <property type="entry name" value="AMINOALKYLPHOSPHONATE N-ACETYLTRANSFERASE-RELATED-RELATED"/>
    <property type="match status" value="1"/>
</dbReference>
<dbReference type="GO" id="GO:0005840">
    <property type="term" value="C:ribosome"/>
    <property type="evidence" value="ECO:0007669"/>
    <property type="project" value="UniProtKB-KW"/>
</dbReference>
<keyword evidence="1" id="KW-0808">Transferase</keyword>
<keyword evidence="4" id="KW-0687">Ribonucleoprotein</keyword>
<organism evidence="4 5">
    <name type="scientific">Sodalis ligni</name>
    <dbReference type="NCBI Taxonomy" id="2697027"/>
    <lineage>
        <taxon>Bacteria</taxon>
        <taxon>Pseudomonadati</taxon>
        <taxon>Pseudomonadota</taxon>
        <taxon>Gammaproteobacteria</taxon>
        <taxon>Enterobacterales</taxon>
        <taxon>Bruguierivoracaceae</taxon>
        <taxon>Sodalis</taxon>
    </lineage>
</organism>
<dbReference type="RefSeq" id="WP_132921669.1">
    <property type="nucleotide sequence ID" value="NZ_SJOI01000001.1"/>
</dbReference>
<dbReference type="CDD" id="cd04301">
    <property type="entry name" value="NAT_SF"/>
    <property type="match status" value="1"/>
</dbReference>
<evidence type="ECO:0000256" key="2">
    <source>
        <dbReference type="ARBA" id="ARBA00023315"/>
    </source>
</evidence>
<dbReference type="PROSITE" id="PS51186">
    <property type="entry name" value="GNAT"/>
    <property type="match status" value="1"/>
</dbReference>
<evidence type="ECO:0000259" key="3">
    <source>
        <dbReference type="PROSITE" id="PS51186"/>
    </source>
</evidence>
<protein>
    <submittedName>
        <fullName evidence="4">Ribosomal protein S18 acetylase RimI-like enzyme</fullName>
    </submittedName>
</protein>
<sequence length="145" mass="16235">MAVIRSALLSDASAIETLLFDLGYPGTGGFIKERIQQLLAHPDEELLVAEEENKILGVISLHFIPQLALAGDFCRISYFCVDAAARGKGIGNLLESRAQELARARHCDRIEVHCHARRTNAHRFYERQGYVESPKYFCKSLKSNS</sequence>
<name>A0A4R1N813_9GAMM</name>
<proteinExistence type="predicted"/>
<accession>A0A4R1N813</accession>
<dbReference type="InterPro" id="IPR000182">
    <property type="entry name" value="GNAT_dom"/>
</dbReference>
<dbReference type="AlphaFoldDB" id="A0A4R1N813"/>
<feature type="domain" description="N-acetyltransferase" evidence="3">
    <location>
        <begin position="2"/>
        <end position="145"/>
    </location>
</feature>
<gene>
    <name evidence="4" type="ORF">EZJ58_0767</name>
</gene>
<evidence type="ECO:0000313" key="5">
    <source>
        <dbReference type="Proteomes" id="UP000294555"/>
    </source>
</evidence>
<dbReference type="Gene3D" id="3.40.630.30">
    <property type="match status" value="1"/>
</dbReference>
<reference evidence="4 5" key="1">
    <citation type="submission" date="2019-02" db="EMBL/GenBank/DDBJ databases">
        <title>Investigation of anaerobic lignin degradation for improved lignocellulosic biofuels.</title>
        <authorList>
            <person name="Deangelis K."/>
        </authorList>
    </citation>
    <scope>NUCLEOTIDE SEQUENCE [LARGE SCALE GENOMIC DNA]</scope>
    <source>
        <strain evidence="4 5">159R</strain>
    </source>
</reference>
<dbReference type="PANTHER" id="PTHR43877:SF2">
    <property type="entry name" value="AMINOALKYLPHOSPHONATE N-ACETYLTRANSFERASE-RELATED"/>
    <property type="match status" value="1"/>
</dbReference>
<dbReference type="InterPro" id="IPR016181">
    <property type="entry name" value="Acyl_CoA_acyltransferase"/>
</dbReference>
<dbReference type="EMBL" id="SJOI01000001">
    <property type="protein sequence ID" value="TCL02737.1"/>
    <property type="molecule type" value="Genomic_DNA"/>
</dbReference>
<dbReference type="OrthoDB" id="9797826at2"/>
<dbReference type="Pfam" id="PF00583">
    <property type="entry name" value="Acetyltransf_1"/>
    <property type="match status" value="1"/>
</dbReference>
<evidence type="ECO:0000313" key="4">
    <source>
        <dbReference type="EMBL" id="TCL02737.1"/>
    </source>
</evidence>
<dbReference type="Proteomes" id="UP000294555">
    <property type="component" value="Unassembled WGS sequence"/>
</dbReference>
<keyword evidence="2" id="KW-0012">Acyltransferase</keyword>
<evidence type="ECO:0000256" key="1">
    <source>
        <dbReference type="ARBA" id="ARBA00022679"/>
    </source>
</evidence>
<dbReference type="InterPro" id="IPR050832">
    <property type="entry name" value="Bact_Acetyltransf"/>
</dbReference>
<dbReference type="GO" id="GO:0016747">
    <property type="term" value="F:acyltransferase activity, transferring groups other than amino-acyl groups"/>
    <property type="evidence" value="ECO:0007669"/>
    <property type="project" value="InterPro"/>
</dbReference>
<keyword evidence="4" id="KW-0689">Ribosomal protein</keyword>
<keyword evidence="5" id="KW-1185">Reference proteome</keyword>
<comment type="caution">
    <text evidence="4">The sequence shown here is derived from an EMBL/GenBank/DDBJ whole genome shotgun (WGS) entry which is preliminary data.</text>
</comment>